<feature type="non-terminal residue" evidence="3">
    <location>
        <position position="1"/>
    </location>
</feature>
<dbReference type="EMBL" id="CAJVPL010002541">
    <property type="protein sequence ID" value="CAG8613398.1"/>
    <property type="molecule type" value="Genomic_DNA"/>
</dbReference>
<organism evidence="3 4">
    <name type="scientific">Ambispora gerdemannii</name>
    <dbReference type="NCBI Taxonomy" id="144530"/>
    <lineage>
        <taxon>Eukaryota</taxon>
        <taxon>Fungi</taxon>
        <taxon>Fungi incertae sedis</taxon>
        <taxon>Mucoromycota</taxon>
        <taxon>Glomeromycotina</taxon>
        <taxon>Glomeromycetes</taxon>
        <taxon>Archaeosporales</taxon>
        <taxon>Ambisporaceae</taxon>
        <taxon>Ambispora</taxon>
    </lineage>
</organism>
<accession>A0A9N9CSE3</accession>
<dbReference type="Pfam" id="PF22622">
    <property type="entry name" value="MFE-2_hydrat-2_N"/>
    <property type="match status" value="1"/>
</dbReference>
<dbReference type="PANTHER" id="PTHR13078:SF57">
    <property type="entry name" value="DEHYDRATASE, PUTATIVE (AFU_ORTHOLOGUE AFUA_5G00640)-RELATED"/>
    <property type="match status" value="1"/>
</dbReference>
<evidence type="ECO:0000259" key="2">
    <source>
        <dbReference type="Pfam" id="PF22622"/>
    </source>
</evidence>
<proteinExistence type="predicted"/>
<dbReference type="Gene3D" id="3.10.129.10">
    <property type="entry name" value="Hotdog Thioesterase"/>
    <property type="match status" value="2"/>
</dbReference>
<evidence type="ECO:0000313" key="4">
    <source>
        <dbReference type="Proteomes" id="UP000789831"/>
    </source>
</evidence>
<dbReference type="GO" id="GO:0003857">
    <property type="term" value="F:(3S)-3-hydroxyacyl-CoA dehydrogenase (NAD+) activity"/>
    <property type="evidence" value="ECO:0007669"/>
    <property type="project" value="TreeGrafter"/>
</dbReference>
<dbReference type="CDD" id="cd03448">
    <property type="entry name" value="HDE_HSD"/>
    <property type="match status" value="1"/>
</dbReference>
<name>A0A9N9CSE3_9GLOM</name>
<feature type="domain" description="MaoC-like" evidence="1">
    <location>
        <begin position="180"/>
        <end position="277"/>
    </location>
</feature>
<protein>
    <submittedName>
        <fullName evidence="3">11297_t:CDS:1</fullName>
    </submittedName>
</protein>
<dbReference type="InterPro" id="IPR029069">
    <property type="entry name" value="HotDog_dom_sf"/>
</dbReference>
<dbReference type="Pfam" id="PF01575">
    <property type="entry name" value="MaoC_dehydratas"/>
    <property type="match status" value="1"/>
</dbReference>
<dbReference type="GO" id="GO:0005777">
    <property type="term" value="C:peroxisome"/>
    <property type="evidence" value="ECO:0007669"/>
    <property type="project" value="TreeGrafter"/>
</dbReference>
<dbReference type="InterPro" id="IPR054357">
    <property type="entry name" value="MFE-2_N"/>
</dbReference>
<keyword evidence="4" id="KW-1185">Reference proteome</keyword>
<dbReference type="Proteomes" id="UP000789831">
    <property type="component" value="Unassembled WGS sequence"/>
</dbReference>
<comment type="caution">
    <text evidence="3">The sequence shown here is derived from an EMBL/GenBank/DDBJ whole genome shotgun (WGS) entry which is preliminary data.</text>
</comment>
<dbReference type="PANTHER" id="PTHR13078">
    <property type="entry name" value="PEROXISOMAL MULTIFUNCTIONAL ENZYME TYPE 2-RELATED"/>
    <property type="match status" value="1"/>
</dbReference>
<evidence type="ECO:0000259" key="1">
    <source>
        <dbReference type="Pfam" id="PF01575"/>
    </source>
</evidence>
<feature type="domain" description="Peroxisomal multifunctional enzyme type 2-like N-terminal" evidence="2">
    <location>
        <begin position="23"/>
        <end position="154"/>
    </location>
</feature>
<reference evidence="3" key="1">
    <citation type="submission" date="2021-06" db="EMBL/GenBank/DDBJ databases">
        <authorList>
            <person name="Kallberg Y."/>
            <person name="Tangrot J."/>
            <person name="Rosling A."/>
        </authorList>
    </citation>
    <scope>NUCLEOTIDE SEQUENCE</scope>
    <source>
        <strain evidence="3">MT106</strain>
    </source>
</reference>
<dbReference type="GO" id="GO:0004300">
    <property type="term" value="F:enoyl-CoA hydratase activity"/>
    <property type="evidence" value="ECO:0007669"/>
    <property type="project" value="TreeGrafter"/>
</dbReference>
<dbReference type="AlphaFoldDB" id="A0A9N9CSE3"/>
<dbReference type="GO" id="GO:0006635">
    <property type="term" value="P:fatty acid beta-oxidation"/>
    <property type="evidence" value="ECO:0007669"/>
    <property type="project" value="TreeGrafter"/>
</dbReference>
<dbReference type="SUPFAM" id="SSF54637">
    <property type="entry name" value="Thioesterase/thiol ester dehydrase-isomerase"/>
    <property type="match status" value="2"/>
</dbReference>
<gene>
    <name evidence="3" type="ORF">AGERDE_LOCUS9707</name>
</gene>
<dbReference type="GO" id="GO:0044594">
    <property type="term" value="F:17-beta-hydroxysteroid dehydrogenase (NAD+) activity"/>
    <property type="evidence" value="ECO:0007669"/>
    <property type="project" value="TreeGrafter"/>
</dbReference>
<dbReference type="InterPro" id="IPR002539">
    <property type="entry name" value="MaoC-like_dom"/>
</dbReference>
<sequence length="317" mass="34885">MTGEKPKIDVSKAIGYEYSQKISYNRRDVILHALGIGIGSEELRFVYELDPNFTVFPTYPLGLSLKGDSNDVNSFAERIARSISIPGLPLPNPKKVINGQQSLEILHHPLPLEGNFEMHSKIVGVYDTGKAIIIDTHHTLIDPKTNIVYAKLKNQSFMLGLGGFDGPKQKKGPIFSPPKDKNPDVIDALKTETNQALLFRLSGDYNTLHADPTVGQSTGFNGTILHGIATISFAVRSVLKRFAENDSTRFKSVTGRFSSPVYPGETLETHIWKIKEDKSEIFLVFETVVKERNKAAISNGAVVLHRSGKSGVGKAKL</sequence>
<dbReference type="OrthoDB" id="60204at2759"/>
<evidence type="ECO:0000313" key="3">
    <source>
        <dbReference type="EMBL" id="CAG8613398.1"/>
    </source>
</evidence>